<keyword evidence="2" id="KW-0238">DNA-binding</keyword>
<dbReference type="SMART" id="SM00347">
    <property type="entry name" value="HTH_MARR"/>
    <property type="match status" value="1"/>
</dbReference>
<dbReference type="Pfam" id="PF01047">
    <property type="entry name" value="MarR"/>
    <property type="match status" value="1"/>
</dbReference>
<evidence type="ECO:0000313" key="6">
    <source>
        <dbReference type="Proteomes" id="UP000264217"/>
    </source>
</evidence>
<reference evidence="5 6" key="1">
    <citation type="submission" date="2018-08" db="EMBL/GenBank/DDBJ databases">
        <title>Mucilaginibacter sp. MYSH2.</title>
        <authorList>
            <person name="Seo T."/>
        </authorList>
    </citation>
    <scope>NUCLEOTIDE SEQUENCE [LARGE SCALE GENOMIC DNA]</scope>
    <source>
        <strain evidence="5 6">MYSH2</strain>
    </source>
</reference>
<keyword evidence="6" id="KW-1185">Reference proteome</keyword>
<evidence type="ECO:0000313" key="5">
    <source>
        <dbReference type="EMBL" id="RFZ90436.1"/>
    </source>
</evidence>
<name>A0A372NNB0_9SPHI</name>
<comment type="caution">
    <text evidence="5">The sequence shown here is derived from an EMBL/GenBank/DDBJ whole genome shotgun (WGS) entry which is preliminary data.</text>
</comment>
<evidence type="ECO:0000256" key="2">
    <source>
        <dbReference type="ARBA" id="ARBA00023125"/>
    </source>
</evidence>
<gene>
    <name evidence="5" type="ORF">D0C36_21840</name>
</gene>
<dbReference type="GO" id="GO:0003700">
    <property type="term" value="F:DNA-binding transcription factor activity"/>
    <property type="evidence" value="ECO:0007669"/>
    <property type="project" value="InterPro"/>
</dbReference>
<dbReference type="SUPFAM" id="SSF46785">
    <property type="entry name" value="Winged helix' DNA-binding domain"/>
    <property type="match status" value="1"/>
</dbReference>
<keyword evidence="1" id="KW-0805">Transcription regulation</keyword>
<dbReference type="InterPro" id="IPR000835">
    <property type="entry name" value="HTH_MarR-typ"/>
</dbReference>
<evidence type="ECO:0000256" key="3">
    <source>
        <dbReference type="ARBA" id="ARBA00023163"/>
    </source>
</evidence>
<dbReference type="GO" id="GO:0006950">
    <property type="term" value="P:response to stress"/>
    <property type="evidence" value="ECO:0007669"/>
    <property type="project" value="TreeGrafter"/>
</dbReference>
<sequence length="144" mass="16857">MENLNEIVFYSLDKAIRTYRQYAHQQLTAQGFDVTVDQWLVLKALNDNPDMPQQQIAEMTFKDYASLTRMIELLVKKQYLSRTIHPQDRRRFTLTLTQNAHEVLNRMQKVIVANRKHALQGISEAQIKAMHETLGQIIQNCNKT</sequence>
<proteinExistence type="predicted"/>
<dbReference type="InterPro" id="IPR036390">
    <property type="entry name" value="WH_DNA-bd_sf"/>
</dbReference>
<organism evidence="5 6">
    <name type="scientific">Mucilaginibacter conchicola</name>
    <dbReference type="NCBI Taxonomy" id="2303333"/>
    <lineage>
        <taxon>Bacteria</taxon>
        <taxon>Pseudomonadati</taxon>
        <taxon>Bacteroidota</taxon>
        <taxon>Sphingobacteriia</taxon>
        <taxon>Sphingobacteriales</taxon>
        <taxon>Sphingobacteriaceae</taxon>
        <taxon>Mucilaginibacter</taxon>
    </lineage>
</organism>
<keyword evidence="3" id="KW-0804">Transcription</keyword>
<dbReference type="InterPro" id="IPR039422">
    <property type="entry name" value="MarR/SlyA-like"/>
</dbReference>
<dbReference type="Proteomes" id="UP000264217">
    <property type="component" value="Unassembled WGS sequence"/>
</dbReference>
<dbReference type="GO" id="GO:0003677">
    <property type="term" value="F:DNA binding"/>
    <property type="evidence" value="ECO:0007669"/>
    <property type="project" value="UniProtKB-KW"/>
</dbReference>
<evidence type="ECO:0000259" key="4">
    <source>
        <dbReference type="PROSITE" id="PS50995"/>
    </source>
</evidence>
<dbReference type="PANTHER" id="PTHR33164:SF64">
    <property type="entry name" value="TRANSCRIPTIONAL REGULATOR SLYA"/>
    <property type="match status" value="1"/>
</dbReference>
<dbReference type="Gene3D" id="1.10.10.10">
    <property type="entry name" value="Winged helix-like DNA-binding domain superfamily/Winged helix DNA-binding domain"/>
    <property type="match status" value="1"/>
</dbReference>
<dbReference type="PANTHER" id="PTHR33164">
    <property type="entry name" value="TRANSCRIPTIONAL REGULATOR, MARR FAMILY"/>
    <property type="match status" value="1"/>
</dbReference>
<feature type="domain" description="HTH marR-type" evidence="4">
    <location>
        <begin position="5"/>
        <end position="139"/>
    </location>
</feature>
<dbReference type="OrthoDB" id="5327581at2"/>
<dbReference type="InterPro" id="IPR036388">
    <property type="entry name" value="WH-like_DNA-bd_sf"/>
</dbReference>
<accession>A0A372NNB0</accession>
<dbReference type="EMBL" id="QWDC01000004">
    <property type="protein sequence ID" value="RFZ90436.1"/>
    <property type="molecule type" value="Genomic_DNA"/>
</dbReference>
<evidence type="ECO:0000256" key="1">
    <source>
        <dbReference type="ARBA" id="ARBA00023015"/>
    </source>
</evidence>
<protein>
    <submittedName>
        <fullName evidence="5">MarR family transcriptional regulator</fullName>
    </submittedName>
</protein>
<dbReference type="PROSITE" id="PS50995">
    <property type="entry name" value="HTH_MARR_2"/>
    <property type="match status" value="1"/>
</dbReference>
<dbReference type="RefSeq" id="WP_117393848.1">
    <property type="nucleotide sequence ID" value="NZ_QWDC01000004.1"/>
</dbReference>
<dbReference type="AlphaFoldDB" id="A0A372NNB0"/>